<dbReference type="AlphaFoldDB" id="A0A4Z2IZH1"/>
<keyword evidence="2" id="KW-1185">Reference proteome</keyword>
<comment type="caution">
    <text evidence="1">The sequence shown here is derived from an EMBL/GenBank/DDBJ whole genome shotgun (WGS) entry which is preliminary data.</text>
</comment>
<organism evidence="1 2">
    <name type="scientific">Liparis tanakae</name>
    <name type="common">Tanaka's snailfish</name>
    <dbReference type="NCBI Taxonomy" id="230148"/>
    <lineage>
        <taxon>Eukaryota</taxon>
        <taxon>Metazoa</taxon>
        <taxon>Chordata</taxon>
        <taxon>Craniata</taxon>
        <taxon>Vertebrata</taxon>
        <taxon>Euteleostomi</taxon>
        <taxon>Actinopterygii</taxon>
        <taxon>Neopterygii</taxon>
        <taxon>Teleostei</taxon>
        <taxon>Neoteleostei</taxon>
        <taxon>Acanthomorphata</taxon>
        <taxon>Eupercaria</taxon>
        <taxon>Perciformes</taxon>
        <taxon>Cottioidei</taxon>
        <taxon>Cottales</taxon>
        <taxon>Liparidae</taxon>
        <taxon>Liparis</taxon>
    </lineage>
</organism>
<reference evidence="1 2" key="1">
    <citation type="submission" date="2019-03" db="EMBL/GenBank/DDBJ databases">
        <title>First draft genome of Liparis tanakae, snailfish: a comprehensive survey of snailfish specific genes.</title>
        <authorList>
            <person name="Kim W."/>
            <person name="Song I."/>
            <person name="Jeong J.-H."/>
            <person name="Kim D."/>
            <person name="Kim S."/>
            <person name="Ryu S."/>
            <person name="Song J.Y."/>
            <person name="Lee S.K."/>
        </authorList>
    </citation>
    <scope>NUCLEOTIDE SEQUENCE [LARGE SCALE GENOMIC DNA]</scope>
    <source>
        <tissue evidence="1">Muscle</tissue>
    </source>
</reference>
<protein>
    <submittedName>
        <fullName evidence="1">Uncharacterized protein</fullName>
    </submittedName>
</protein>
<evidence type="ECO:0000313" key="2">
    <source>
        <dbReference type="Proteomes" id="UP000314294"/>
    </source>
</evidence>
<proteinExistence type="predicted"/>
<dbReference type="EMBL" id="SRLO01000036">
    <property type="protein sequence ID" value="TNN82888.1"/>
    <property type="molecule type" value="Genomic_DNA"/>
</dbReference>
<dbReference type="OrthoDB" id="10642053at2759"/>
<sequence length="183" mass="20455">MTSFTGTPATEITVPVTEESCFGCSNKIGLQLVSGRVSRRDGVRFDASALHGGDELVRDLGQHVFSQPRHAQHVVACASALTGMEKGCHTGFNVFFTTSVLWQMAELQLDCEDELRESQLLLSMLHVPELTTAKRKPLIHAEAVAISNDTWQIHHEGGEPTILLRTYPWVKEEEQERETRQEQ</sequence>
<accession>A0A4Z2IZH1</accession>
<evidence type="ECO:0000313" key="1">
    <source>
        <dbReference type="EMBL" id="TNN82888.1"/>
    </source>
</evidence>
<name>A0A4Z2IZH1_9TELE</name>
<gene>
    <name evidence="1" type="ORF">EYF80_006845</name>
</gene>
<dbReference type="Proteomes" id="UP000314294">
    <property type="component" value="Unassembled WGS sequence"/>
</dbReference>